<dbReference type="Proteomes" id="UP000013827">
    <property type="component" value="Unassembled WGS sequence"/>
</dbReference>
<evidence type="ECO:0000313" key="1">
    <source>
        <dbReference type="EnsemblProtists" id="EOD34828"/>
    </source>
</evidence>
<name>A0A0D3KGE3_EMIH1</name>
<accession>A0A0D3KGE3</accession>
<dbReference type="PaxDb" id="2903-EOD34828"/>
<dbReference type="RefSeq" id="XP_005787257.1">
    <property type="nucleotide sequence ID" value="XM_005787200.1"/>
</dbReference>
<reference evidence="1" key="2">
    <citation type="submission" date="2024-10" db="UniProtKB">
        <authorList>
            <consortium name="EnsemblProtists"/>
        </authorList>
    </citation>
    <scope>IDENTIFICATION</scope>
</reference>
<protein>
    <submittedName>
        <fullName evidence="1">Uncharacterized protein</fullName>
    </submittedName>
</protein>
<sequence length="137" mass="14974">MWSSINALKQQEIWLSKASRMGQSDFVRQVGGRRLPQLGSVHTTPALEGAEARQVRNFERPITKARWMTTEPFYLSVPSDKVVPTTGQWVKVKSKLQAAAKLAASSTALKSRVDADSRLAATALFGALPSPPRVLAD</sequence>
<dbReference type="GeneID" id="17280098"/>
<proteinExistence type="predicted"/>
<reference evidence="2" key="1">
    <citation type="journal article" date="2013" name="Nature">
        <title>Pan genome of the phytoplankton Emiliania underpins its global distribution.</title>
        <authorList>
            <person name="Read B.A."/>
            <person name="Kegel J."/>
            <person name="Klute M.J."/>
            <person name="Kuo A."/>
            <person name="Lefebvre S.C."/>
            <person name="Maumus F."/>
            <person name="Mayer C."/>
            <person name="Miller J."/>
            <person name="Monier A."/>
            <person name="Salamov A."/>
            <person name="Young J."/>
            <person name="Aguilar M."/>
            <person name="Claverie J.M."/>
            <person name="Frickenhaus S."/>
            <person name="Gonzalez K."/>
            <person name="Herman E.K."/>
            <person name="Lin Y.C."/>
            <person name="Napier J."/>
            <person name="Ogata H."/>
            <person name="Sarno A.F."/>
            <person name="Shmutz J."/>
            <person name="Schroeder D."/>
            <person name="de Vargas C."/>
            <person name="Verret F."/>
            <person name="von Dassow P."/>
            <person name="Valentin K."/>
            <person name="Van de Peer Y."/>
            <person name="Wheeler G."/>
            <person name="Dacks J.B."/>
            <person name="Delwiche C.F."/>
            <person name="Dyhrman S.T."/>
            <person name="Glockner G."/>
            <person name="John U."/>
            <person name="Richards T."/>
            <person name="Worden A.Z."/>
            <person name="Zhang X."/>
            <person name="Grigoriev I.V."/>
            <person name="Allen A.E."/>
            <person name="Bidle K."/>
            <person name="Borodovsky M."/>
            <person name="Bowler C."/>
            <person name="Brownlee C."/>
            <person name="Cock J.M."/>
            <person name="Elias M."/>
            <person name="Gladyshev V.N."/>
            <person name="Groth M."/>
            <person name="Guda C."/>
            <person name="Hadaegh A."/>
            <person name="Iglesias-Rodriguez M.D."/>
            <person name="Jenkins J."/>
            <person name="Jones B.M."/>
            <person name="Lawson T."/>
            <person name="Leese F."/>
            <person name="Lindquist E."/>
            <person name="Lobanov A."/>
            <person name="Lomsadze A."/>
            <person name="Malik S.B."/>
            <person name="Marsh M.E."/>
            <person name="Mackinder L."/>
            <person name="Mock T."/>
            <person name="Mueller-Roeber B."/>
            <person name="Pagarete A."/>
            <person name="Parker M."/>
            <person name="Probert I."/>
            <person name="Quesneville H."/>
            <person name="Raines C."/>
            <person name="Rensing S.A."/>
            <person name="Riano-Pachon D.M."/>
            <person name="Richier S."/>
            <person name="Rokitta S."/>
            <person name="Shiraiwa Y."/>
            <person name="Soanes D.M."/>
            <person name="van der Giezen M."/>
            <person name="Wahlund T.M."/>
            <person name="Williams B."/>
            <person name="Wilson W."/>
            <person name="Wolfe G."/>
            <person name="Wurch L.L."/>
        </authorList>
    </citation>
    <scope>NUCLEOTIDE SEQUENCE</scope>
</reference>
<organism evidence="1 2">
    <name type="scientific">Emiliania huxleyi (strain CCMP1516)</name>
    <dbReference type="NCBI Taxonomy" id="280463"/>
    <lineage>
        <taxon>Eukaryota</taxon>
        <taxon>Haptista</taxon>
        <taxon>Haptophyta</taxon>
        <taxon>Prymnesiophyceae</taxon>
        <taxon>Isochrysidales</taxon>
        <taxon>Noelaerhabdaceae</taxon>
        <taxon>Emiliania</taxon>
    </lineage>
</organism>
<dbReference type="EnsemblProtists" id="EOD34828">
    <property type="protein sequence ID" value="EOD34828"/>
    <property type="gene ID" value="EMIHUDRAFT_111047"/>
</dbReference>
<dbReference type="KEGG" id="ehx:EMIHUDRAFT_111047"/>
<dbReference type="HOGENOM" id="CLU_2019534_0_0_1"/>
<dbReference type="AlphaFoldDB" id="A0A0D3KGE3"/>
<keyword evidence="2" id="KW-1185">Reference proteome</keyword>
<evidence type="ECO:0000313" key="2">
    <source>
        <dbReference type="Proteomes" id="UP000013827"/>
    </source>
</evidence>